<dbReference type="EMBL" id="ADLK01000036">
    <property type="protein sequence ID" value="KMW14686.1"/>
    <property type="molecule type" value="Genomic_DNA"/>
</dbReference>
<dbReference type="InterPro" id="IPR051849">
    <property type="entry name" value="GAG-degrading_sulfatase"/>
</dbReference>
<sequence length="481" mass="54213">MKPNIIYLLSDQHNQSVMGAAGDPWARTPNLDRLYARGTALDSCYCAAPLCVPSRSSILTGLLPTGNGVYNNMQCLSSDKATFVNSMTVGGYETVLCGRMHFVGNDQRHGYEKRLVGDITPCFIGGDNEAEIYGEFKRSSGQNLTSIKKSGAGRSAVLDYDEDVASEACRFLKERTDERPLFMTVGFYGPHCPYIAPEELYQHYYECLPEIHFPDQEEKDAMHPAIRKWYANRNMEKVTPEDVRRIRAAYYGMVEYVDGLIGRILETVEKTAGWENTIVVYGSDHGDNIGEHGLFWKTNFYEGSSHVPMVYVWPGVFPEGGHVGGFTSLLDIAPTFLELSGCQRLPDQDGISLVSNLKKGTPVPSDREVVSMCSDIKGDDPSAMLLLGSYKLVKHAGYQVSQLFDLERDPGELEDLGARPEYGETVRDLENRLGHYWNGEQALERLKKDLFHFRMMKQWYDIVKPDVIEEWRGDPEQNYLV</sequence>
<dbReference type="SUPFAM" id="SSF53649">
    <property type="entry name" value="Alkaline phosphatase-like"/>
    <property type="match status" value="1"/>
</dbReference>
<reference evidence="2 3" key="1">
    <citation type="submission" date="2011-04" db="EMBL/GenBank/DDBJ databases">
        <title>The Genome Sequence of Clostridium citroniae WAL-19142.</title>
        <authorList>
            <consortium name="The Broad Institute Genome Sequencing Platform"/>
            <person name="Earl A."/>
            <person name="Ward D."/>
            <person name="Feldgarden M."/>
            <person name="Gevers D."/>
            <person name="Warren Y.A."/>
            <person name="Tyrrell K.L."/>
            <person name="Citron D.M."/>
            <person name="Goldstein E.J."/>
            <person name="Daigneault M."/>
            <person name="Allen-Vercoe E."/>
            <person name="Young S.K."/>
            <person name="Zeng Q."/>
            <person name="Gargeya S."/>
            <person name="Fitzgerald M."/>
            <person name="Haas B."/>
            <person name="Abouelleil A."/>
            <person name="Alvarado L."/>
            <person name="Arachchi H.M."/>
            <person name="Berlin A."/>
            <person name="Brown A."/>
            <person name="Chapman S.B."/>
            <person name="Chen Z."/>
            <person name="Dunbar C."/>
            <person name="Freedman E."/>
            <person name="Gearin G."/>
            <person name="Gellesch M."/>
            <person name="Goldberg J."/>
            <person name="Griggs A."/>
            <person name="Gujja S."/>
            <person name="Heilman E.R."/>
            <person name="Heiman D."/>
            <person name="Howarth C."/>
            <person name="Larson L."/>
            <person name="Lui A."/>
            <person name="MacDonald P.J."/>
            <person name="Mehta T."/>
            <person name="Montmayeur A."/>
            <person name="Murphy C."/>
            <person name="Neiman D."/>
            <person name="Pearson M."/>
            <person name="Priest M."/>
            <person name="Roberts A."/>
            <person name="Saif S."/>
            <person name="Shea T."/>
            <person name="Shenoy N."/>
            <person name="Sisk P."/>
            <person name="Stolte C."/>
            <person name="Sykes S."/>
            <person name="White J."/>
            <person name="Yandava C."/>
            <person name="Wortman J."/>
            <person name="Nusbaum C."/>
            <person name="Birren B."/>
        </authorList>
    </citation>
    <scope>NUCLEOTIDE SEQUENCE [LARGE SCALE GENOMIC DNA]</scope>
    <source>
        <strain evidence="2 3">WAL-19142</strain>
    </source>
</reference>
<comment type="caution">
    <text evidence="2">The sequence shown here is derived from an EMBL/GenBank/DDBJ whole genome shotgun (WGS) entry which is preliminary data.</text>
</comment>
<dbReference type="PANTHER" id="PTHR46615">
    <property type="entry name" value="ARYLSULFATASE K"/>
    <property type="match status" value="1"/>
</dbReference>
<dbReference type="OrthoDB" id="279611at2"/>
<evidence type="ECO:0000313" key="2">
    <source>
        <dbReference type="EMBL" id="KMW14686.1"/>
    </source>
</evidence>
<dbReference type="PATRIC" id="fig|742734.4.peg.5052"/>
<dbReference type="PANTHER" id="PTHR46615:SF1">
    <property type="entry name" value="ARYLSULFATASE K"/>
    <property type="match status" value="1"/>
</dbReference>
<dbReference type="CDD" id="cd16037">
    <property type="entry name" value="sulfatase_like"/>
    <property type="match status" value="1"/>
</dbReference>
<dbReference type="InterPro" id="IPR000917">
    <property type="entry name" value="Sulfatase_N"/>
</dbReference>
<evidence type="ECO:0000313" key="3">
    <source>
        <dbReference type="Proteomes" id="UP000037392"/>
    </source>
</evidence>
<proteinExistence type="predicted"/>
<name>A0A0J9BRA5_9FIRM</name>
<dbReference type="GO" id="GO:0015024">
    <property type="term" value="F:glucuronate-2-sulfatase activity"/>
    <property type="evidence" value="ECO:0007669"/>
    <property type="project" value="TreeGrafter"/>
</dbReference>
<organism evidence="2 3">
    <name type="scientific">[Clostridium] citroniae WAL-19142</name>
    <dbReference type="NCBI Taxonomy" id="742734"/>
    <lineage>
        <taxon>Bacteria</taxon>
        <taxon>Bacillati</taxon>
        <taxon>Bacillota</taxon>
        <taxon>Clostridia</taxon>
        <taxon>Lachnospirales</taxon>
        <taxon>Lachnospiraceae</taxon>
        <taxon>Enterocloster</taxon>
    </lineage>
</organism>
<feature type="domain" description="Sulfatase N-terminal" evidence="1">
    <location>
        <begin position="3"/>
        <end position="341"/>
    </location>
</feature>
<dbReference type="InterPro" id="IPR017850">
    <property type="entry name" value="Alkaline_phosphatase_core_sf"/>
</dbReference>
<dbReference type="GeneID" id="93164340"/>
<dbReference type="Proteomes" id="UP000037392">
    <property type="component" value="Unassembled WGS sequence"/>
</dbReference>
<dbReference type="Pfam" id="PF00884">
    <property type="entry name" value="Sulfatase"/>
    <property type="match status" value="1"/>
</dbReference>
<gene>
    <name evidence="2" type="ORF">HMPREF9470_04716</name>
</gene>
<dbReference type="Gene3D" id="3.40.720.10">
    <property type="entry name" value="Alkaline Phosphatase, subunit A"/>
    <property type="match status" value="1"/>
</dbReference>
<accession>A0A0J9BRA5</accession>
<dbReference type="GO" id="GO:0004065">
    <property type="term" value="F:arylsulfatase activity"/>
    <property type="evidence" value="ECO:0007669"/>
    <property type="project" value="TreeGrafter"/>
</dbReference>
<dbReference type="AlphaFoldDB" id="A0A0J9BRA5"/>
<evidence type="ECO:0000259" key="1">
    <source>
        <dbReference type="Pfam" id="PF00884"/>
    </source>
</evidence>
<dbReference type="RefSeq" id="WP_048930854.1">
    <property type="nucleotide sequence ID" value="NZ_KQ235883.1"/>
</dbReference>
<protein>
    <recommendedName>
        <fullName evidence="1">Sulfatase N-terminal domain-containing protein</fullName>
    </recommendedName>
</protein>